<dbReference type="PANTHER" id="PTHR31497">
    <property type="entry name" value="AUTOCRINE PROLIFERATION REPRESSOR PROTEIN A"/>
    <property type="match status" value="1"/>
</dbReference>
<dbReference type="PANTHER" id="PTHR31497:SF0">
    <property type="entry name" value="AUTOCRINE PROLIFERATION REPRESSOR PROTEIN A"/>
    <property type="match status" value="1"/>
</dbReference>
<accession>A0A5B9Q939</accession>
<dbReference type="OrthoDB" id="8950502at2"/>
<evidence type="ECO:0000313" key="2">
    <source>
        <dbReference type="EMBL" id="QEG33456.1"/>
    </source>
</evidence>
<dbReference type="InterPro" id="IPR009199">
    <property type="entry name" value="PhoPQ-act_pathogen-rel_PqaA"/>
</dbReference>
<protein>
    <submittedName>
        <fullName evidence="2">PhoPQ-activated pathogenicity-related protein</fullName>
    </submittedName>
</protein>
<feature type="chain" id="PRO_5022910270" evidence="1">
    <location>
        <begin position="24"/>
        <end position="464"/>
    </location>
</feature>
<evidence type="ECO:0000256" key="1">
    <source>
        <dbReference type="SAM" id="SignalP"/>
    </source>
</evidence>
<reference evidence="2 3" key="1">
    <citation type="submission" date="2019-08" db="EMBL/GenBank/DDBJ databases">
        <title>Deep-cultivation of Planctomycetes and their phenomic and genomic characterization uncovers novel biology.</title>
        <authorList>
            <person name="Wiegand S."/>
            <person name="Jogler M."/>
            <person name="Boedeker C."/>
            <person name="Pinto D."/>
            <person name="Vollmers J."/>
            <person name="Rivas-Marin E."/>
            <person name="Kohn T."/>
            <person name="Peeters S.H."/>
            <person name="Heuer A."/>
            <person name="Rast P."/>
            <person name="Oberbeckmann S."/>
            <person name="Bunk B."/>
            <person name="Jeske O."/>
            <person name="Meyerdierks A."/>
            <person name="Storesund J.E."/>
            <person name="Kallscheuer N."/>
            <person name="Luecker S."/>
            <person name="Lage O.M."/>
            <person name="Pohl T."/>
            <person name="Merkel B.J."/>
            <person name="Hornburger P."/>
            <person name="Mueller R.-W."/>
            <person name="Bruemmer F."/>
            <person name="Labrenz M."/>
            <person name="Spormann A.M."/>
            <person name="Op den Camp H."/>
            <person name="Overmann J."/>
            <person name="Amann R."/>
            <person name="Jetten M.S.M."/>
            <person name="Mascher T."/>
            <person name="Medema M.H."/>
            <person name="Devos D.P."/>
            <person name="Kaster A.-K."/>
            <person name="Ovreas L."/>
            <person name="Rohde M."/>
            <person name="Galperin M.Y."/>
            <person name="Jogler C."/>
        </authorList>
    </citation>
    <scope>NUCLEOTIDE SEQUENCE [LARGE SCALE GENOMIC DNA]</scope>
    <source>
        <strain evidence="2 3">Pr1d</strain>
    </source>
</reference>
<proteinExistence type="predicted"/>
<dbReference type="Pfam" id="PF10142">
    <property type="entry name" value="PhoPQ_related"/>
    <property type="match status" value="1"/>
</dbReference>
<dbReference type="Proteomes" id="UP000323917">
    <property type="component" value="Chromosome"/>
</dbReference>
<dbReference type="SUPFAM" id="SSF53474">
    <property type="entry name" value="alpha/beta-Hydrolases"/>
    <property type="match status" value="1"/>
</dbReference>
<dbReference type="AlphaFoldDB" id="A0A5B9Q939"/>
<organism evidence="2 3">
    <name type="scientific">Bythopirellula goksoeyrii</name>
    <dbReference type="NCBI Taxonomy" id="1400387"/>
    <lineage>
        <taxon>Bacteria</taxon>
        <taxon>Pseudomonadati</taxon>
        <taxon>Planctomycetota</taxon>
        <taxon>Planctomycetia</taxon>
        <taxon>Pirellulales</taxon>
        <taxon>Lacipirellulaceae</taxon>
        <taxon>Bythopirellula</taxon>
    </lineage>
</organism>
<gene>
    <name evidence="2" type="ORF">Pr1d_07190</name>
</gene>
<evidence type="ECO:0000313" key="3">
    <source>
        <dbReference type="Proteomes" id="UP000323917"/>
    </source>
</evidence>
<dbReference type="Gene3D" id="3.40.50.1820">
    <property type="entry name" value="alpha/beta hydrolase"/>
    <property type="match status" value="1"/>
</dbReference>
<name>A0A5B9Q939_9BACT</name>
<keyword evidence="3" id="KW-1185">Reference proteome</keyword>
<keyword evidence="1" id="KW-0732">Signal</keyword>
<dbReference type="RefSeq" id="WP_148072222.1">
    <property type="nucleotide sequence ID" value="NZ_CP042913.1"/>
</dbReference>
<dbReference type="InterPro" id="IPR029058">
    <property type="entry name" value="AB_hydrolase_fold"/>
</dbReference>
<dbReference type="KEGG" id="bgok:Pr1d_07190"/>
<dbReference type="PIRSF" id="PIRSF014728">
    <property type="entry name" value="PqaA"/>
    <property type="match status" value="1"/>
</dbReference>
<dbReference type="EMBL" id="CP042913">
    <property type="protein sequence ID" value="QEG33456.1"/>
    <property type="molecule type" value="Genomic_DNA"/>
</dbReference>
<feature type="signal peptide" evidence="1">
    <location>
        <begin position="1"/>
        <end position="23"/>
    </location>
</feature>
<sequence length="464" mass="52370" precursor="true">MQHILTSTMVFLVVSLAGQFTTAAEVATVAPPQSVIEKPSNPLQDYLAKEDSSYQWHKVREGEFAGVKYVELILTSQTWHEIVWKHRLFIIKPNEVSEVKQALLIVAGGKWKEEFSDPSYEGSLPKEAILFATLAEQLESPIAVLLQVPQQPIFEGMVEDEIISYTFEQYLDTGDPEWPLLLPMVKSAVRGMDAVQVFCRDQWDLSIKSFTVTGGSKRGWTTWLTGATDPRVTAIAPIVIDMLNLKLQMEHQQEAYGELSTQIHDYTDRNIPARMDSVAGEALLRIVDPLAYRDSLQQPKLIILGTNDPYWTLDSLNLYWSQLLGPKYILYVPNNGHGIIDFPRVLGGVSALHEQAKEGDKLPELSWSFKKRGDKVVLSIKSDTLPTQCHVWSANSKTRDFREASWTATEVSRGGEGYTYEAPIPEKGFKAFFGEVQYAREQLPLYLSTNVHIFPPQIMTPQHK</sequence>